<keyword evidence="2" id="KW-1185">Reference proteome</keyword>
<protein>
    <recommendedName>
        <fullName evidence="3">HK97 gp10 family phage protein</fullName>
    </recommendedName>
</protein>
<evidence type="ECO:0008006" key="3">
    <source>
        <dbReference type="Google" id="ProtNLM"/>
    </source>
</evidence>
<dbReference type="KEGG" id="eha:Ethha_1841"/>
<dbReference type="Proteomes" id="UP000001551">
    <property type="component" value="Chromosome"/>
</dbReference>
<accession>E6UA04</accession>
<dbReference type="Pfam" id="PF04883">
    <property type="entry name" value="HK97-gp10_like"/>
    <property type="match status" value="1"/>
</dbReference>
<dbReference type="InterPro" id="IPR010064">
    <property type="entry name" value="HK97-gp10_tail"/>
</dbReference>
<gene>
    <name evidence="1" type="ordered locus">Ethha_1841</name>
</gene>
<proteinExistence type="predicted"/>
<sequence length="126" mass="13907">MSNTVSIDQMDSAIMDELTKYAGLAADDLKDAVKDTAKSVRKDIMDNAPVDTGKYKKSWSVKNVHEDAESIDLVVHSRNRYQIAHLLEHGHAKRGGGRVAARPHIAAAEERGNEKLVQTLEEKLKG</sequence>
<reference evidence="1 2" key="1">
    <citation type="submission" date="2010-12" db="EMBL/GenBank/DDBJ databases">
        <title>Complete sequence of Ethanoligenens harbinense YUAN-3.</title>
        <authorList>
            <person name="Lucas S."/>
            <person name="Copeland A."/>
            <person name="Lapidus A."/>
            <person name="Cheng J.-F."/>
            <person name="Bruce D."/>
            <person name="Goodwin L."/>
            <person name="Pitluck S."/>
            <person name="Chertkov O."/>
            <person name="Misra M."/>
            <person name="Detter J.C."/>
            <person name="Han C."/>
            <person name="Tapia R."/>
            <person name="Land M."/>
            <person name="Hauser L."/>
            <person name="Jeffries C."/>
            <person name="Kyrpides N."/>
            <person name="Ivanova N."/>
            <person name="Mikhailova N."/>
            <person name="Wang A."/>
            <person name="Mouttaki H."/>
            <person name="He Z."/>
            <person name="Zhou J."/>
            <person name="Hemme C.L."/>
            <person name="Woyke T."/>
        </authorList>
    </citation>
    <scope>NUCLEOTIDE SEQUENCE [LARGE SCALE GENOMIC DNA]</scope>
    <source>
        <strain evidence="2">DSM 18485 / JCM 12961 / CGMCC 1.5033 / YUAN-3</strain>
    </source>
</reference>
<evidence type="ECO:0000313" key="2">
    <source>
        <dbReference type="Proteomes" id="UP000001551"/>
    </source>
</evidence>
<dbReference type="eggNOG" id="ENOG5032Y56">
    <property type="taxonomic scope" value="Bacteria"/>
</dbReference>
<dbReference type="RefSeq" id="WP_013485716.1">
    <property type="nucleotide sequence ID" value="NC_014828.1"/>
</dbReference>
<dbReference type="EMBL" id="CP002400">
    <property type="protein sequence ID" value="ADU27365.1"/>
    <property type="molecule type" value="Genomic_DNA"/>
</dbReference>
<name>E6UA04_ETHHY</name>
<dbReference type="AlphaFoldDB" id="E6UA04"/>
<evidence type="ECO:0000313" key="1">
    <source>
        <dbReference type="EMBL" id="ADU27365.1"/>
    </source>
</evidence>
<dbReference type="STRING" id="663278.Ethha_1841"/>
<organism evidence="1 2">
    <name type="scientific">Ethanoligenens harbinense (strain DSM 18485 / JCM 12961 / CGMCC 1.5033 / YUAN-3)</name>
    <dbReference type="NCBI Taxonomy" id="663278"/>
    <lineage>
        <taxon>Bacteria</taxon>
        <taxon>Bacillati</taxon>
        <taxon>Bacillota</taxon>
        <taxon>Clostridia</taxon>
        <taxon>Eubacteriales</taxon>
        <taxon>Oscillospiraceae</taxon>
        <taxon>Ethanoligenens</taxon>
    </lineage>
</organism>
<dbReference type="HOGENOM" id="CLU_159915_0_0_9"/>